<evidence type="ECO:0000313" key="1">
    <source>
        <dbReference type="EMBL" id="MED6122192.1"/>
    </source>
</evidence>
<keyword evidence="2" id="KW-1185">Reference proteome</keyword>
<protein>
    <recommendedName>
        <fullName evidence="3">Replication factor A C-terminal domain-containing protein</fullName>
    </recommendedName>
</protein>
<name>A0ABU6RDV2_9FABA</name>
<evidence type="ECO:0000313" key="2">
    <source>
        <dbReference type="Proteomes" id="UP001341840"/>
    </source>
</evidence>
<organism evidence="1 2">
    <name type="scientific">Stylosanthes scabra</name>
    <dbReference type="NCBI Taxonomy" id="79078"/>
    <lineage>
        <taxon>Eukaryota</taxon>
        <taxon>Viridiplantae</taxon>
        <taxon>Streptophyta</taxon>
        <taxon>Embryophyta</taxon>
        <taxon>Tracheophyta</taxon>
        <taxon>Spermatophyta</taxon>
        <taxon>Magnoliopsida</taxon>
        <taxon>eudicotyledons</taxon>
        <taxon>Gunneridae</taxon>
        <taxon>Pentapetalae</taxon>
        <taxon>rosids</taxon>
        <taxon>fabids</taxon>
        <taxon>Fabales</taxon>
        <taxon>Fabaceae</taxon>
        <taxon>Papilionoideae</taxon>
        <taxon>50 kb inversion clade</taxon>
        <taxon>dalbergioids sensu lato</taxon>
        <taxon>Dalbergieae</taxon>
        <taxon>Pterocarpus clade</taxon>
        <taxon>Stylosanthes</taxon>
    </lineage>
</organism>
<dbReference type="Proteomes" id="UP001341840">
    <property type="component" value="Unassembled WGS sequence"/>
</dbReference>
<reference evidence="1 2" key="1">
    <citation type="journal article" date="2023" name="Plants (Basel)">
        <title>Bridging the Gap: Combining Genomics and Transcriptomics Approaches to Understand Stylosanthes scabra, an Orphan Legume from the Brazilian Caatinga.</title>
        <authorList>
            <person name="Ferreira-Neto J.R.C."/>
            <person name="da Silva M.D."/>
            <person name="Binneck E."/>
            <person name="de Melo N.F."/>
            <person name="da Silva R.H."/>
            <person name="de Melo A.L.T.M."/>
            <person name="Pandolfi V."/>
            <person name="Bustamante F.O."/>
            <person name="Brasileiro-Vidal A.C."/>
            <person name="Benko-Iseppon A.M."/>
        </authorList>
    </citation>
    <scope>NUCLEOTIDE SEQUENCE [LARGE SCALE GENOMIC DNA]</scope>
    <source>
        <tissue evidence="1">Leaves</tissue>
    </source>
</reference>
<comment type="caution">
    <text evidence="1">The sequence shown here is derived from an EMBL/GenBank/DDBJ whole genome shotgun (WGS) entry which is preliminary data.</text>
</comment>
<sequence length="104" mass="11582">MIILPDMGAIWQALEATDLTAVSHQDGRAETGFVLELDVECIITLAGQNTLSAKCQGILVELRDGQLYKCKMCQRFTKDAIIRYKVVVMAYDCPASITLLLWDD</sequence>
<proteinExistence type="predicted"/>
<gene>
    <name evidence="1" type="ORF">PIB30_037534</name>
</gene>
<evidence type="ECO:0008006" key="3">
    <source>
        <dbReference type="Google" id="ProtNLM"/>
    </source>
</evidence>
<dbReference type="EMBL" id="JASCZI010030397">
    <property type="protein sequence ID" value="MED6122192.1"/>
    <property type="molecule type" value="Genomic_DNA"/>
</dbReference>
<accession>A0ABU6RDV2</accession>